<organism evidence="2 3">
    <name type="scientific">Actinidia rufa</name>
    <dbReference type="NCBI Taxonomy" id="165716"/>
    <lineage>
        <taxon>Eukaryota</taxon>
        <taxon>Viridiplantae</taxon>
        <taxon>Streptophyta</taxon>
        <taxon>Embryophyta</taxon>
        <taxon>Tracheophyta</taxon>
        <taxon>Spermatophyta</taxon>
        <taxon>Magnoliopsida</taxon>
        <taxon>eudicotyledons</taxon>
        <taxon>Gunneridae</taxon>
        <taxon>Pentapetalae</taxon>
        <taxon>asterids</taxon>
        <taxon>Ericales</taxon>
        <taxon>Actinidiaceae</taxon>
        <taxon>Actinidia</taxon>
    </lineage>
</organism>
<dbReference type="AlphaFoldDB" id="A0A7J0HDL6"/>
<name>A0A7J0HDL6_9ERIC</name>
<sequence>MDIQLSDGCAASDMADNGESGKCSRSTPTVSEGLEKIKGGIRLASNNNYMRIVNCKDGYQVVVFMMEVVSPWRANAFSGESRMQSRKFILIRGNKRTKLTNTCTNDTIRIYYG</sequence>
<evidence type="ECO:0000256" key="1">
    <source>
        <dbReference type="SAM" id="MobiDB-lite"/>
    </source>
</evidence>
<protein>
    <submittedName>
        <fullName evidence="2">Uncharacterized protein</fullName>
    </submittedName>
</protein>
<reference evidence="2 3" key="1">
    <citation type="submission" date="2019-07" db="EMBL/GenBank/DDBJ databases">
        <title>De Novo Assembly of kiwifruit Actinidia rufa.</title>
        <authorList>
            <person name="Sugita-Konishi S."/>
            <person name="Sato K."/>
            <person name="Mori E."/>
            <person name="Abe Y."/>
            <person name="Kisaki G."/>
            <person name="Hamano K."/>
            <person name="Suezawa K."/>
            <person name="Otani M."/>
            <person name="Fukuda T."/>
            <person name="Manabe T."/>
            <person name="Gomi K."/>
            <person name="Tabuchi M."/>
            <person name="Akimitsu K."/>
            <person name="Kataoka I."/>
        </authorList>
    </citation>
    <scope>NUCLEOTIDE SEQUENCE [LARGE SCALE GENOMIC DNA]</scope>
    <source>
        <strain evidence="3">cv. Fuchu</strain>
    </source>
</reference>
<gene>
    <name evidence="2" type="ORF">Acr_29g0003890</name>
</gene>
<proteinExistence type="predicted"/>
<feature type="region of interest" description="Disordered" evidence="1">
    <location>
        <begin position="1"/>
        <end position="29"/>
    </location>
</feature>
<comment type="caution">
    <text evidence="2">The sequence shown here is derived from an EMBL/GenBank/DDBJ whole genome shotgun (WGS) entry which is preliminary data.</text>
</comment>
<accession>A0A7J0HDL6</accession>
<evidence type="ECO:0000313" key="3">
    <source>
        <dbReference type="Proteomes" id="UP000585474"/>
    </source>
</evidence>
<dbReference type="Proteomes" id="UP000585474">
    <property type="component" value="Unassembled WGS sequence"/>
</dbReference>
<evidence type="ECO:0000313" key="2">
    <source>
        <dbReference type="EMBL" id="GFZ21227.1"/>
    </source>
</evidence>
<dbReference type="EMBL" id="BJWL01000029">
    <property type="protein sequence ID" value="GFZ21227.1"/>
    <property type="molecule type" value="Genomic_DNA"/>
</dbReference>
<keyword evidence="3" id="KW-1185">Reference proteome</keyword>